<sequence length="95" mass="10205">MTTATHTAGRLPTGLVSGACLTCTSSSRAVEPSARCRRPTCERLPLTTDTIPAGISPKPKPFSTRRRGGILLMRQVFSDLVCNGARSLSSTRCRR</sequence>
<gene>
    <name evidence="1" type="ORF">PBRA_008626</name>
</gene>
<accession>A0A0G4J2W7</accession>
<reference evidence="1 2" key="1">
    <citation type="submission" date="2015-02" db="EMBL/GenBank/DDBJ databases">
        <authorList>
            <person name="Chooi Y.-H."/>
        </authorList>
    </citation>
    <scope>NUCLEOTIDE SEQUENCE [LARGE SCALE GENOMIC DNA]</scope>
    <source>
        <strain evidence="1">E3</strain>
    </source>
</reference>
<dbReference type="Proteomes" id="UP000039324">
    <property type="component" value="Unassembled WGS sequence"/>
</dbReference>
<protein>
    <submittedName>
        <fullName evidence="1">Uncharacterized protein</fullName>
    </submittedName>
</protein>
<dbReference type="EMBL" id="CDSF01000115">
    <property type="protein sequence ID" value="CEP01684.1"/>
    <property type="molecule type" value="Genomic_DNA"/>
</dbReference>
<dbReference type="AlphaFoldDB" id="A0A0G4J2W7"/>
<keyword evidence="2" id="KW-1185">Reference proteome</keyword>
<evidence type="ECO:0000313" key="1">
    <source>
        <dbReference type="EMBL" id="CEP01684.1"/>
    </source>
</evidence>
<organism evidence="1 2">
    <name type="scientific">Plasmodiophora brassicae</name>
    <name type="common">Clubroot disease agent</name>
    <dbReference type="NCBI Taxonomy" id="37360"/>
    <lineage>
        <taxon>Eukaryota</taxon>
        <taxon>Sar</taxon>
        <taxon>Rhizaria</taxon>
        <taxon>Endomyxa</taxon>
        <taxon>Phytomyxea</taxon>
        <taxon>Plasmodiophorida</taxon>
        <taxon>Plasmodiophoridae</taxon>
        <taxon>Plasmodiophora</taxon>
    </lineage>
</organism>
<evidence type="ECO:0000313" key="2">
    <source>
        <dbReference type="Proteomes" id="UP000039324"/>
    </source>
</evidence>
<name>A0A0G4J2W7_PLABS</name>
<proteinExistence type="predicted"/>